<dbReference type="RefSeq" id="WP_200086398.1">
    <property type="nucleotide sequence ID" value="NZ_CP054706.1"/>
</dbReference>
<keyword evidence="4" id="KW-1185">Reference proteome</keyword>
<dbReference type="Pfam" id="PF09130">
    <property type="entry name" value="DUF1932"/>
    <property type="match status" value="1"/>
</dbReference>
<feature type="domain" description="6-phosphogluconate dehydrogenase NADP-binding" evidence="1">
    <location>
        <begin position="2"/>
        <end position="153"/>
    </location>
</feature>
<dbReference type="Gene3D" id="3.40.50.720">
    <property type="entry name" value="NAD(P)-binding Rossmann-like Domain"/>
    <property type="match status" value="1"/>
</dbReference>
<dbReference type="Proteomes" id="UP000595349">
    <property type="component" value="Chromosome"/>
</dbReference>
<dbReference type="Pfam" id="PF03446">
    <property type="entry name" value="NAD_binding_2"/>
    <property type="match status" value="1"/>
</dbReference>
<dbReference type="SUPFAM" id="SSF51735">
    <property type="entry name" value="NAD(P)-binding Rossmann-fold domains"/>
    <property type="match status" value="1"/>
</dbReference>
<dbReference type="KEGG" id="scib:HUG20_18570"/>
<evidence type="ECO:0000313" key="3">
    <source>
        <dbReference type="EMBL" id="QQK81719.1"/>
    </source>
</evidence>
<dbReference type="InterPro" id="IPR015814">
    <property type="entry name" value="Pgluconate_DH_NAD-bd_C"/>
</dbReference>
<dbReference type="SUPFAM" id="SSF48179">
    <property type="entry name" value="6-phosphogluconate dehydrogenase C-terminal domain-like"/>
    <property type="match status" value="1"/>
</dbReference>
<dbReference type="EMBL" id="CP054706">
    <property type="protein sequence ID" value="QQK81719.1"/>
    <property type="molecule type" value="Genomic_DNA"/>
</dbReference>
<dbReference type="InterPro" id="IPR008927">
    <property type="entry name" value="6-PGluconate_DH-like_C_sf"/>
</dbReference>
<gene>
    <name evidence="3" type="ORF">HUG20_18570</name>
</gene>
<evidence type="ECO:0000259" key="2">
    <source>
        <dbReference type="Pfam" id="PF09130"/>
    </source>
</evidence>
<accession>A0A7T7CH44</accession>
<name>A0A7T7CH44_9BACI</name>
<dbReference type="InterPro" id="IPR006115">
    <property type="entry name" value="6PGDH_NADP-bd"/>
</dbReference>
<reference evidence="3 4" key="1">
    <citation type="submission" date="2020-06" db="EMBL/GenBank/DDBJ databases">
        <title>Genomic analysis of Salicibibacter sp. NKC21-4.</title>
        <authorList>
            <person name="Oh Y.J."/>
        </authorList>
    </citation>
    <scope>NUCLEOTIDE SEQUENCE [LARGE SCALE GENOMIC DNA]</scope>
    <source>
        <strain evidence="3 4">NKC21-4</strain>
    </source>
</reference>
<protein>
    <submittedName>
        <fullName evidence="3">NAD(P)-dependent oxidoreductase</fullName>
    </submittedName>
</protein>
<sequence>MKVGFIGFGEAGFELASGLDSESIDNLVAYDAFCDDPKFGAKVKNRADKANVHLVNRPENVVEKANTIFVAVPTQFALEVCKEIKERINEDILYVDVSASNPDIKKEIDELVTCANGKFVDAAMLGPLTVHQHKVPMVASGGGTQTFIERMEPYGMNIQEVSKKAGDASSIKLLRSIYMKGTAALLIELLEAARTLNVEEPVIYSLEETMAASPFRKTLNQLVTGTSIHAERRAEELEGSLIMLEELKLGSKLTAAVKDKLEYVSKLNVREQFGGDRPEKWETVIDKIIDIK</sequence>
<proteinExistence type="predicted"/>
<evidence type="ECO:0000313" key="4">
    <source>
        <dbReference type="Proteomes" id="UP000595349"/>
    </source>
</evidence>
<evidence type="ECO:0000259" key="1">
    <source>
        <dbReference type="Pfam" id="PF03446"/>
    </source>
</evidence>
<dbReference type="AlphaFoldDB" id="A0A7T7CH44"/>
<dbReference type="InterPro" id="IPR036291">
    <property type="entry name" value="NAD(P)-bd_dom_sf"/>
</dbReference>
<dbReference type="InterPro" id="IPR013328">
    <property type="entry name" value="6PGD_dom2"/>
</dbReference>
<feature type="domain" description="Phosphogluconate dehydrogenase NAD-binding putative C-terminal" evidence="2">
    <location>
        <begin position="193"/>
        <end position="263"/>
    </location>
</feature>
<organism evidence="3 4">
    <name type="scientific">Salicibibacter cibi</name>
    <dbReference type="NCBI Taxonomy" id="2743001"/>
    <lineage>
        <taxon>Bacteria</taxon>
        <taxon>Bacillati</taxon>
        <taxon>Bacillota</taxon>
        <taxon>Bacilli</taxon>
        <taxon>Bacillales</taxon>
        <taxon>Bacillaceae</taxon>
        <taxon>Salicibibacter</taxon>
    </lineage>
</organism>
<dbReference type="Gene3D" id="1.10.1040.10">
    <property type="entry name" value="N-(1-d-carboxylethyl)-l-norvaline Dehydrogenase, domain 2"/>
    <property type="match status" value="1"/>
</dbReference>
<dbReference type="GO" id="GO:0050661">
    <property type="term" value="F:NADP binding"/>
    <property type="evidence" value="ECO:0007669"/>
    <property type="project" value="InterPro"/>
</dbReference>